<feature type="transmembrane region" description="Helical" evidence="7">
    <location>
        <begin position="163"/>
        <end position="185"/>
    </location>
</feature>
<dbReference type="PANTHER" id="PTHR30106:SF1">
    <property type="entry name" value="UPF0324 MEMBRANE PROTEIN FN0533"/>
    <property type="match status" value="1"/>
</dbReference>
<feature type="transmembrane region" description="Helical" evidence="7">
    <location>
        <begin position="197"/>
        <end position="214"/>
    </location>
</feature>
<evidence type="ECO:0000256" key="7">
    <source>
        <dbReference type="SAM" id="Phobius"/>
    </source>
</evidence>
<feature type="transmembrane region" description="Helical" evidence="7">
    <location>
        <begin position="130"/>
        <end position="151"/>
    </location>
</feature>
<comment type="subcellular location">
    <subcellularLocation>
        <location evidence="1">Cell membrane</location>
        <topology evidence="1">Multi-pass membrane protein</topology>
    </subcellularLocation>
</comment>
<feature type="transmembrane region" description="Helical" evidence="7">
    <location>
        <begin position="248"/>
        <end position="272"/>
    </location>
</feature>
<dbReference type="Pfam" id="PF03601">
    <property type="entry name" value="Cons_hypoth698"/>
    <property type="match status" value="1"/>
</dbReference>
<proteinExistence type="inferred from homology"/>
<sequence>MTHKVLFIVLAILSLSFLSSPLALLAGFIFALFFANPFEKFTQLGIKYILKIAIVGLGFSIHTTELEQAGLEGLGFTAISITLILIMGFYLGKRLKIDKKISFLISSGTAICGGSAIAAVSSVIKPRSHQISIALGAVFMLNALALFIFPPIGHFLHMTQDQFGMWCAIAIHDTSSVVGAAMSYGNEALKVATTVKLARSLWIIPVSVLAGYIFKSDTGKGKVQIPWFIVFFVLAIFLNSYLEIPENLIHAITFSSKKLLIFCLFLIGSTLTIQRLKQAGHKPLILAVSIWIFISIFALAMIEYL</sequence>
<dbReference type="InterPro" id="IPR018383">
    <property type="entry name" value="UPF0324_pro"/>
</dbReference>
<dbReference type="AlphaFoldDB" id="A0A410JPA5"/>
<dbReference type="RefSeq" id="WP_128500483.1">
    <property type="nucleotide sequence ID" value="NZ_CP035107.1"/>
</dbReference>
<dbReference type="GO" id="GO:0005886">
    <property type="term" value="C:plasma membrane"/>
    <property type="evidence" value="ECO:0007669"/>
    <property type="project" value="UniProtKB-SubCell"/>
</dbReference>
<feature type="transmembrane region" description="Helical" evidence="7">
    <location>
        <begin position="284"/>
        <end position="302"/>
    </location>
</feature>
<dbReference type="Proteomes" id="UP000287701">
    <property type="component" value="Chromosome"/>
</dbReference>
<name>A0A410JPA5_ORNRH</name>
<feature type="transmembrane region" description="Helical" evidence="7">
    <location>
        <begin position="6"/>
        <end position="33"/>
    </location>
</feature>
<comment type="similarity">
    <text evidence="2">Belongs to the UPF0324 family.</text>
</comment>
<keyword evidence="4 7" id="KW-0812">Transmembrane</keyword>
<dbReference type="PANTHER" id="PTHR30106">
    <property type="entry name" value="INNER MEMBRANE PROTEIN YEIH-RELATED"/>
    <property type="match status" value="1"/>
</dbReference>
<feature type="transmembrane region" description="Helical" evidence="7">
    <location>
        <begin position="45"/>
        <end position="62"/>
    </location>
</feature>
<feature type="transmembrane region" description="Helical" evidence="7">
    <location>
        <begin position="226"/>
        <end position="242"/>
    </location>
</feature>
<keyword evidence="3" id="KW-1003">Cell membrane</keyword>
<gene>
    <name evidence="8" type="ORF">EQP59_00625</name>
</gene>
<dbReference type="EMBL" id="CP035107">
    <property type="protein sequence ID" value="QAR29969.1"/>
    <property type="molecule type" value="Genomic_DNA"/>
</dbReference>
<dbReference type="OrthoDB" id="9811391at2"/>
<feature type="transmembrane region" description="Helical" evidence="7">
    <location>
        <begin position="74"/>
        <end position="91"/>
    </location>
</feature>
<accession>A0A410JPA5</accession>
<keyword evidence="5 7" id="KW-1133">Transmembrane helix</keyword>
<evidence type="ECO:0000256" key="1">
    <source>
        <dbReference type="ARBA" id="ARBA00004651"/>
    </source>
</evidence>
<evidence type="ECO:0000256" key="2">
    <source>
        <dbReference type="ARBA" id="ARBA00007977"/>
    </source>
</evidence>
<evidence type="ECO:0000256" key="4">
    <source>
        <dbReference type="ARBA" id="ARBA00022692"/>
    </source>
</evidence>
<evidence type="ECO:0000313" key="8">
    <source>
        <dbReference type="EMBL" id="QAR29969.1"/>
    </source>
</evidence>
<reference evidence="8 9" key="1">
    <citation type="submission" date="2019-01" db="EMBL/GenBank/DDBJ databases">
        <title>Whole Genome of Ornithobacterium rhinotracheale FARPER-174b.</title>
        <authorList>
            <person name="Tataje-Lavanda L.A."/>
            <person name="Montalvan A."/>
            <person name="Montesinos R."/>
            <person name="Zimic M."/>
            <person name="Fernandez-Sanchez M."/>
            <person name="Fernandez-Diaz M."/>
        </authorList>
    </citation>
    <scope>NUCLEOTIDE SEQUENCE [LARGE SCALE GENOMIC DNA]</scope>
    <source>
        <strain evidence="8 9">FARPER-174b</strain>
    </source>
</reference>
<evidence type="ECO:0000256" key="3">
    <source>
        <dbReference type="ARBA" id="ARBA00022475"/>
    </source>
</evidence>
<evidence type="ECO:0000256" key="5">
    <source>
        <dbReference type="ARBA" id="ARBA00022989"/>
    </source>
</evidence>
<keyword evidence="6 7" id="KW-0472">Membrane</keyword>
<organism evidence="8 9">
    <name type="scientific">Ornithobacterium rhinotracheale</name>
    <dbReference type="NCBI Taxonomy" id="28251"/>
    <lineage>
        <taxon>Bacteria</taxon>
        <taxon>Pseudomonadati</taxon>
        <taxon>Bacteroidota</taxon>
        <taxon>Flavobacteriia</taxon>
        <taxon>Flavobacteriales</taxon>
        <taxon>Weeksellaceae</taxon>
        <taxon>Ornithobacterium</taxon>
    </lineage>
</organism>
<evidence type="ECO:0000313" key="9">
    <source>
        <dbReference type="Proteomes" id="UP000287701"/>
    </source>
</evidence>
<evidence type="ECO:0000256" key="6">
    <source>
        <dbReference type="ARBA" id="ARBA00023136"/>
    </source>
</evidence>
<feature type="transmembrane region" description="Helical" evidence="7">
    <location>
        <begin position="103"/>
        <end position="124"/>
    </location>
</feature>
<protein>
    <submittedName>
        <fullName evidence="8">Putative sulfate exporter family transporter</fullName>
    </submittedName>
</protein>